<feature type="chain" id="PRO_5005204214" description="Lipoprotein" evidence="1">
    <location>
        <begin position="24"/>
        <end position="66"/>
    </location>
</feature>
<dbReference type="NCBIfam" id="NF045726">
    <property type="entry name" value="XXplasma_LP"/>
    <property type="match status" value="1"/>
</dbReference>
<dbReference type="InterPro" id="IPR054816">
    <property type="entry name" value="Lipoprotein_mollicutes-type_CS"/>
</dbReference>
<dbReference type="PROSITE" id="PS51257">
    <property type="entry name" value="PROKAR_LIPOPROTEIN"/>
    <property type="match status" value="1"/>
</dbReference>
<evidence type="ECO:0008006" key="4">
    <source>
        <dbReference type="Google" id="ProtNLM"/>
    </source>
</evidence>
<dbReference type="NCBIfam" id="NF038029">
    <property type="entry name" value="LP_plasma"/>
    <property type="match status" value="1"/>
</dbReference>
<organism evidence="2 3">
    <name type="scientific">Spiroplasma eriocheiris</name>
    <dbReference type="NCBI Taxonomy" id="315358"/>
    <lineage>
        <taxon>Bacteria</taxon>
        <taxon>Bacillati</taxon>
        <taxon>Mycoplasmatota</taxon>
        <taxon>Mollicutes</taxon>
        <taxon>Entomoplasmatales</taxon>
        <taxon>Spiroplasmataceae</taxon>
        <taxon>Spiroplasma</taxon>
    </lineage>
</organism>
<protein>
    <recommendedName>
        <fullName evidence="4">Lipoprotein</fullName>
    </recommendedName>
</protein>
<name>A0A0H3XLW6_9MOLU</name>
<keyword evidence="3" id="KW-1185">Reference proteome</keyword>
<dbReference type="PATRIC" id="fig|743698.3.peg.231"/>
<dbReference type="STRING" id="315358.SERIO_v1c02290"/>
<evidence type="ECO:0000256" key="1">
    <source>
        <dbReference type="SAM" id="SignalP"/>
    </source>
</evidence>
<dbReference type="RefSeq" id="WP_047791087.1">
    <property type="nucleotide sequence ID" value="NZ_CP011856.1"/>
</dbReference>
<reference evidence="3" key="2">
    <citation type="submission" date="2015-06" db="EMBL/GenBank/DDBJ databases">
        <title>Complete genome sequence of Spiroplasma eriocheiris TDA-040725-5 (DSM 21848).</title>
        <authorList>
            <person name="Lo W.-S."/>
            <person name="Kuo C.-H."/>
        </authorList>
    </citation>
    <scope>NUCLEOTIDE SEQUENCE [LARGE SCALE GENOMIC DNA]</scope>
    <source>
        <strain evidence="3">TDA-040725-5</strain>
    </source>
</reference>
<dbReference type="AlphaFoldDB" id="A0A0H3XLW6"/>
<accession>A0A0H3XLW6</accession>
<keyword evidence="1" id="KW-0732">Signal</keyword>
<gene>
    <name evidence="2" type="ORF">SERIO_v1c02290</name>
</gene>
<dbReference type="EMBL" id="CP011856">
    <property type="protein sequence ID" value="AKM53817.1"/>
    <property type="molecule type" value="Genomic_DNA"/>
</dbReference>
<dbReference type="Proteomes" id="UP000035661">
    <property type="component" value="Chromosome"/>
</dbReference>
<sequence>MKKLLSILGSLSLIGTSAVSVVACSGTSGSDTDALLEEALTSTKSLSKLMIMSRHENLNLTQAGAN</sequence>
<feature type="signal peptide" evidence="1">
    <location>
        <begin position="1"/>
        <end position="23"/>
    </location>
</feature>
<evidence type="ECO:0000313" key="3">
    <source>
        <dbReference type="Proteomes" id="UP000035661"/>
    </source>
</evidence>
<proteinExistence type="predicted"/>
<dbReference type="KEGG" id="seri:SERIO_v1c02290"/>
<evidence type="ECO:0000313" key="2">
    <source>
        <dbReference type="EMBL" id="AKM53817.1"/>
    </source>
</evidence>
<reference evidence="2 3" key="1">
    <citation type="journal article" date="2015" name="Genome Biol. Evol.">
        <title>Found and Lost: The Fates of Horizontally Acquired Genes in Arthropod-Symbiotic Spiroplasma.</title>
        <authorList>
            <person name="Lo W.S."/>
            <person name="Gasparich G.E."/>
            <person name="Kuo C.H."/>
        </authorList>
    </citation>
    <scope>NUCLEOTIDE SEQUENCE [LARGE SCALE GENOMIC DNA]</scope>
    <source>
        <strain evidence="3">TDA-040725-5</strain>
    </source>
</reference>